<dbReference type="Pfam" id="PF05056">
    <property type="entry name" value="DUF674"/>
    <property type="match status" value="1"/>
</dbReference>
<dbReference type="PANTHER" id="PTHR33103">
    <property type="entry name" value="OS01G0153900 PROTEIN"/>
    <property type="match status" value="1"/>
</dbReference>
<dbReference type="PANTHER" id="PTHR33103:SF27">
    <property type="entry name" value="OS04G0594700 PROTEIN"/>
    <property type="match status" value="1"/>
</dbReference>
<evidence type="ECO:0000313" key="2">
    <source>
        <dbReference type="Proteomes" id="UP000000226"/>
    </source>
</evidence>
<dbReference type="Gramene" id="ESW12421">
    <property type="protein sequence ID" value="ESW12421"/>
    <property type="gene ID" value="PHAVU_008G110900g"/>
</dbReference>
<accession>V7B7H3</accession>
<dbReference type="InterPro" id="IPR007750">
    <property type="entry name" value="DUF674"/>
</dbReference>
<dbReference type="STRING" id="3885.V7B7H3"/>
<name>V7B7H3_PHAVU</name>
<organism evidence="1 2">
    <name type="scientific">Phaseolus vulgaris</name>
    <name type="common">Kidney bean</name>
    <name type="synonym">French bean</name>
    <dbReference type="NCBI Taxonomy" id="3885"/>
    <lineage>
        <taxon>Eukaryota</taxon>
        <taxon>Viridiplantae</taxon>
        <taxon>Streptophyta</taxon>
        <taxon>Embryophyta</taxon>
        <taxon>Tracheophyta</taxon>
        <taxon>Spermatophyta</taxon>
        <taxon>Magnoliopsida</taxon>
        <taxon>eudicotyledons</taxon>
        <taxon>Gunneridae</taxon>
        <taxon>Pentapetalae</taxon>
        <taxon>rosids</taxon>
        <taxon>fabids</taxon>
        <taxon>Fabales</taxon>
        <taxon>Fabaceae</taxon>
        <taxon>Papilionoideae</taxon>
        <taxon>50 kb inversion clade</taxon>
        <taxon>NPAAA clade</taxon>
        <taxon>indigoferoid/millettioid clade</taxon>
        <taxon>Phaseoleae</taxon>
        <taxon>Phaseolus</taxon>
    </lineage>
</organism>
<evidence type="ECO:0000313" key="1">
    <source>
        <dbReference type="EMBL" id="ESW12421.1"/>
    </source>
</evidence>
<protein>
    <recommendedName>
        <fullName evidence="3">DUF674 family protein</fullName>
    </recommendedName>
</protein>
<evidence type="ECO:0008006" key="3">
    <source>
        <dbReference type="Google" id="ProtNLM"/>
    </source>
</evidence>
<reference evidence="2" key="1">
    <citation type="journal article" date="2014" name="Nat. Genet.">
        <title>A reference genome for common bean and genome-wide analysis of dual domestications.</title>
        <authorList>
            <person name="Schmutz J."/>
            <person name="McClean P.E."/>
            <person name="Mamidi S."/>
            <person name="Wu G.A."/>
            <person name="Cannon S.B."/>
            <person name="Grimwood J."/>
            <person name="Jenkins J."/>
            <person name="Shu S."/>
            <person name="Song Q."/>
            <person name="Chavarro C."/>
            <person name="Torres-Torres M."/>
            <person name="Geffroy V."/>
            <person name="Moghaddam S.M."/>
            <person name="Gao D."/>
            <person name="Abernathy B."/>
            <person name="Barry K."/>
            <person name="Blair M."/>
            <person name="Brick M.A."/>
            <person name="Chovatia M."/>
            <person name="Gepts P."/>
            <person name="Goodstein D.M."/>
            <person name="Gonzales M."/>
            <person name="Hellsten U."/>
            <person name="Hyten D.L."/>
            <person name="Jia G."/>
            <person name="Kelly J.D."/>
            <person name="Kudrna D."/>
            <person name="Lee R."/>
            <person name="Richard M.M."/>
            <person name="Miklas P.N."/>
            <person name="Osorno J.M."/>
            <person name="Rodrigues J."/>
            <person name="Thareau V."/>
            <person name="Urrea C.A."/>
            <person name="Wang M."/>
            <person name="Yu Y."/>
            <person name="Zhang M."/>
            <person name="Wing R.A."/>
            <person name="Cregan P.B."/>
            <person name="Rokhsar D.S."/>
            <person name="Jackson S.A."/>
        </authorList>
    </citation>
    <scope>NUCLEOTIDE SEQUENCE [LARGE SCALE GENOMIC DNA]</scope>
    <source>
        <strain evidence="2">cv. G19833</strain>
    </source>
</reference>
<dbReference type="AlphaFoldDB" id="V7B7H3"/>
<dbReference type="EMBL" id="CM002295">
    <property type="protein sequence ID" value="ESW12421.1"/>
    <property type="molecule type" value="Genomic_DNA"/>
</dbReference>
<dbReference type="Proteomes" id="UP000000226">
    <property type="component" value="Chromosome 8"/>
</dbReference>
<dbReference type="OrthoDB" id="1277335at2759"/>
<keyword evidence="2" id="KW-1185">Reference proteome</keyword>
<sequence>MVVKIQIRKSNGKILFAEAEEEFVDFLFSFLTFPLGGVLHMLEGFSSELKEKLASPLCAPQFNLSNQILPIGVESFPCSYSYDGRSFNIVHPKSSTGESSSLPGFVKGPVMYMVTDELVVTPMSSIYVVSYLKGK</sequence>
<gene>
    <name evidence="1" type="ORF">PHAVU_008G110900g</name>
</gene>
<proteinExistence type="predicted"/>